<name>A0ABV7D9Z8_9PROT</name>
<gene>
    <name evidence="1" type="ORF">ACFOKA_17255</name>
</gene>
<keyword evidence="2" id="KW-1185">Reference proteome</keyword>
<evidence type="ECO:0008006" key="3">
    <source>
        <dbReference type="Google" id="ProtNLM"/>
    </source>
</evidence>
<dbReference type="EMBL" id="JBHRSL010000028">
    <property type="protein sequence ID" value="MFC3053651.1"/>
    <property type="molecule type" value="Genomic_DNA"/>
</dbReference>
<protein>
    <recommendedName>
        <fullName evidence="3">DUF4303 domain-containing protein</fullName>
    </recommendedName>
</protein>
<organism evidence="1 2">
    <name type="scientific">Kordiimonas pumila</name>
    <dbReference type="NCBI Taxonomy" id="2161677"/>
    <lineage>
        <taxon>Bacteria</taxon>
        <taxon>Pseudomonadati</taxon>
        <taxon>Pseudomonadota</taxon>
        <taxon>Alphaproteobacteria</taxon>
        <taxon>Kordiimonadales</taxon>
        <taxon>Kordiimonadaceae</taxon>
        <taxon>Kordiimonas</taxon>
    </lineage>
</organism>
<reference evidence="2" key="1">
    <citation type="journal article" date="2019" name="Int. J. Syst. Evol. Microbiol.">
        <title>The Global Catalogue of Microorganisms (GCM) 10K type strain sequencing project: providing services to taxonomists for standard genome sequencing and annotation.</title>
        <authorList>
            <consortium name="The Broad Institute Genomics Platform"/>
            <consortium name="The Broad Institute Genome Sequencing Center for Infectious Disease"/>
            <person name="Wu L."/>
            <person name="Ma J."/>
        </authorList>
    </citation>
    <scope>NUCLEOTIDE SEQUENCE [LARGE SCALE GENOMIC DNA]</scope>
    <source>
        <strain evidence="2">KCTC 62164</strain>
    </source>
</reference>
<proteinExistence type="predicted"/>
<comment type="caution">
    <text evidence="1">The sequence shown here is derived from an EMBL/GenBank/DDBJ whole genome shotgun (WGS) entry which is preliminary data.</text>
</comment>
<dbReference type="Proteomes" id="UP001595444">
    <property type="component" value="Unassembled WGS sequence"/>
</dbReference>
<evidence type="ECO:0000313" key="1">
    <source>
        <dbReference type="EMBL" id="MFC3053651.1"/>
    </source>
</evidence>
<evidence type="ECO:0000313" key="2">
    <source>
        <dbReference type="Proteomes" id="UP001595444"/>
    </source>
</evidence>
<accession>A0ABV7D9Z8</accession>
<sequence length="196" mass="21923">MEDETDHDIEDLFEDFPSMRSVAPFLKVAEKVRWFRSLGERPHAYSVGLARDYADILGFPDADPVFLPEWEDAAYAAENPEINSSAWEAEEQLRASLTDDVLLAIDEDTLNMVMTHIAQTVTPAIDAAAQEAKEFLRIEDDEFVQAAAGAAAQACYQAALVGMANPEDDHPFVKRFQLFEQGHWPIAIIGNSFLIY</sequence>
<dbReference type="RefSeq" id="WP_194214525.1">
    <property type="nucleotide sequence ID" value="NZ_CP061205.1"/>
</dbReference>